<sequence length="493" mass="53555">MDKLMENHWFLKGISLLLACMLFMSATLTEKNTTSGILPFANDTKETLTNYEINLKYDEEKYIVSGIPAEGVKVKLEGPKASVATAKAKKQFDIPIDLRDSPKGTYEISLKTNGLPDDVKGTVQPSTIKVTLHEKARKYVHVDLKLSNEDQMPAGATLEKSSIKPDTVEVVGTKEEIESISSAKAYVDLKGVNKTVTKTPEVTLYNKEGKRLNVRTSPSKISVTLNVATQTTANNTEKTVPVTYTKKGSLAEGLAVTNISVEPREVTIAGPKDILDNIQSLEGVEVDLSQLTESTTFDASVLLPKGVTSAKPNQVKVSVGVQKTKQTKTKTIDGIPIQKNGLSKDVTAQLISPQDGKISVDISGEASIVDKITAAQITAVINLQNVSSGTKDISIQVSGPGNISIEPKQKSAKVTIVKKEKPDKEVQGNGQQPDSNTNQENQNEKPKNPESNQEKETEQENNQNQDKDKENSQEPTVDNHNQKEQEKGANHNG</sequence>
<dbReference type="EMBL" id="NUFN01000027">
    <property type="protein sequence ID" value="PGH81752.1"/>
    <property type="molecule type" value="Genomic_DNA"/>
</dbReference>
<dbReference type="RefSeq" id="WP_053565444.1">
    <property type="nucleotide sequence ID" value="NZ_JAETNK010000013.1"/>
</dbReference>
<dbReference type="AlphaFoldDB" id="A0A9X7BX81"/>
<dbReference type="InterPro" id="IPR012505">
    <property type="entry name" value="YbbR"/>
</dbReference>
<dbReference type="InterPro" id="IPR053154">
    <property type="entry name" value="c-di-AMP_regulator"/>
</dbReference>
<proteinExistence type="predicted"/>
<comment type="caution">
    <text evidence="2">The sequence shown here is derived from an EMBL/GenBank/DDBJ whole genome shotgun (WGS) entry which is preliminary data.</text>
</comment>
<reference evidence="2 3" key="1">
    <citation type="submission" date="2017-09" db="EMBL/GenBank/DDBJ databases">
        <title>Large-scale bioinformatics analysis of Bacillus genomes uncovers conserved roles of natural products in bacterial physiology.</title>
        <authorList>
            <consortium name="Agbiome Team Llc"/>
            <person name="Bleich R.M."/>
            <person name="Grubbs K.J."/>
            <person name="Santa Maria K.C."/>
            <person name="Allen S.E."/>
            <person name="Farag S."/>
            <person name="Shank E.A."/>
            <person name="Bowers A."/>
        </authorList>
    </citation>
    <scope>NUCLEOTIDE SEQUENCE [LARGE SCALE GENOMIC DNA]</scope>
    <source>
        <strain evidence="2 3">AFS058004</strain>
    </source>
</reference>
<dbReference type="FunFam" id="2.170.120.40:FF:000001">
    <property type="entry name" value="YbbR-like domain-containing protein ybbR"/>
    <property type="match status" value="1"/>
</dbReference>
<dbReference type="PANTHER" id="PTHR37804:SF1">
    <property type="entry name" value="CDAA REGULATORY PROTEIN CDAR"/>
    <property type="match status" value="1"/>
</dbReference>
<dbReference type="Pfam" id="PF07949">
    <property type="entry name" value="YbbR"/>
    <property type="match status" value="4"/>
</dbReference>
<feature type="compositionally biased region" description="Basic and acidic residues" evidence="1">
    <location>
        <begin position="480"/>
        <end position="493"/>
    </location>
</feature>
<evidence type="ECO:0000313" key="2">
    <source>
        <dbReference type="EMBL" id="PGH81752.1"/>
    </source>
</evidence>
<accession>A0A9X7BX81</accession>
<dbReference type="Proteomes" id="UP000222944">
    <property type="component" value="Unassembled WGS sequence"/>
</dbReference>
<dbReference type="PANTHER" id="PTHR37804">
    <property type="entry name" value="CDAA REGULATORY PROTEIN CDAR"/>
    <property type="match status" value="1"/>
</dbReference>
<evidence type="ECO:0000256" key="1">
    <source>
        <dbReference type="SAM" id="MobiDB-lite"/>
    </source>
</evidence>
<feature type="region of interest" description="Disordered" evidence="1">
    <location>
        <begin position="419"/>
        <end position="493"/>
    </location>
</feature>
<name>A0A9X7BX81_BACTU</name>
<evidence type="ECO:0000313" key="3">
    <source>
        <dbReference type="Proteomes" id="UP000222944"/>
    </source>
</evidence>
<feature type="compositionally biased region" description="Basic and acidic residues" evidence="1">
    <location>
        <begin position="442"/>
        <end position="458"/>
    </location>
</feature>
<evidence type="ECO:0008006" key="4">
    <source>
        <dbReference type="Google" id="ProtNLM"/>
    </source>
</evidence>
<gene>
    <name evidence="2" type="ORF">CN899_19440</name>
</gene>
<dbReference type="Gene3D" id="2.170.120.30">
    <property type="match status" value="2"/>
</dbReference>
<dbReference type="Gene3D" id="2.170.120.40">
    <property type="entry name" value="YbbR-like domain"/>
    <property type="match status" value="2"/>
</dbReference>
<protein>
    <recommendedName>
        <fullName evidence="4">YbbR-like domain-containing protein</fullName>
    </recommendedName>
</protein>
<feature type="compositionally biased region" description="Polar residues" evidence="1">
    <location>
        <begin position="428"/>
        <end position="441"/>
    </location>
</feature>
<organism evidence="2 3">
    <name type="scientific">Bacillus thuringiensis</name>
    <dbReference type="NCBI Taxonomy" id="1428"/>
    <lineage>
        <taxon>Bacteria</taxon>
        <taxon>Bacillati</taxon>
        <taxon>Bacillota</taxon>
        <taxon>Bacilli</taxon>
        <taxon>Bacillales</taxon>
        <taxon>Bacillaceae</taxon>
        <taxon>Bacillus</taxon>
        <taxon>Bacillus cereus group</taxon>
    </lineage>
</organism>